<keyword evidence="4" id="KW-0805">Transcription regulation</keyword>
<dbReference type="InterPro" id="IPR056280">
    <property type="entry name" value="AIPP2-like_SPOC"/>
</dbReference>
<keyword evidence="5" id="KW-0804">Transcription</keyword>
<feature type="compositionally biased region" description="Polar residues" evidence="6">
    <location>
        <begin position="234"/>
        <end position="243"/>
    </location>
</feature>
<feature type="compositionally biased region" description="Polar residues" evidence="6">
    <location>
        <begin position="715"/>
        <end position="725"/>
    </location>
</feature>
<feature type="compositionally biased region" description="Low complexity" evidence="6">
    <location>
        <begin position="1336"/>
        <end position="1348"/>
    </location>
</feature>
<keyword evidence="3" id="KW-0862">Zinc</keyword>
<evidence type="ECO:0000256" key="5">
    <source>
        <dbReference type="ARBA" id="ARBA00023163"/>
    </source>
</evidence>
<name>A0A2P2M0I4_RHIMU</name>
<feature type="region of interest" description="Disordered" evidence="6">
    <location>
        <begin position="1315"/>
        <end position="1372"/>
    </location>
</feature>
<feature type="compositionally biased region" description="Basic and acidic residues" evidence="6">
    <location>
        <begin position="340"/>
        <end position="356"/>
    </location>
</feature>
<evidence type="ECO:0000256" key="2">
    <source>
        <dbReference type="ARBA" id="ARBA00022771"/>
    </source>
</evidence>
<feature type="compositionally biased region" description="Polar residues" evidence="6">
    <location>
        <begin position="258"/>
        <end position="272"/>
    </location>
</feature>
<feature type="region of interest" description="Disordered" evidence="6">
    <location>
        <begin position="104"/>
        <end position="128"/>
    </location>
</feature>
<dbReference type="GO" id="GO:0034244">
    <property type="term" value="P:negative regulation of transcription elongation by RNA polymerase II"/>
    <property type="evidence" value="ECO:0007669"/>
    <property type="project" value="InterPro"/>
</dbReference>
<feature type="compositionally biased region" description="Polar residues" evidence="6">
    <location>
        <begin position="104"/>
        <end position="122"/>
    </location>
</feature>
<evidence type="ECO:0000259" key="7">
    <source>
        <dbReference type="SMART" id="SM00249"/>
    </source>
</evidence>
<protein>
    <recommendedName>
        <fullName evidence="7">Zinc finger PHD-type domain-containing protein</fullName>
    </recommendedName>
</protein>
<proteinExistence type="predicted"/>
<sequence length="1548" mass="168086">MKLNQLPRRICEEKGVPLQAEKKFGKRSMRRKCHTGAESGTCNVCSAPCSSCMHRNLTCGGPKGDECSDETGRVTVTSDCSVNERGVLLPFKDVTCDSLQHTTSEASNMLSPNSSHDSLSENAESKVKIRPSDMVDTSMESELPKLFSGDTTDERLSSKSHCLLNHNACSNKLEDSESVRAHDDNMQCIGGGNDAGITVKCCNKNVDKKSVLCSSALVSCLESEGFEKALLADNSDTSESPSDNVDAGNSAPKVQRKFPSSNRNDTNQEGPSFQVKQENISEHANLSLLKGAGDDAGHGDGLPAHYIVDNYGESVSKVSSRVYLKLEPETNRNGGDQGVEDFKCSGKAGQDEKLNDELPGMQKSLQSLSGDESDESEIMEHDVKVCDICGDAGREDLLAVCSRCSDGAEHTYCMREMLQKVPEGDWLCEECKLAEEIENQKQGSDDEEKMVEKADRRIAGKRHAENIELDSALKRQAIETSLGSPKPSGPSKIVSLSRDSSFKNLDRGKVKPAHEASFGNRPSIDIPDIACSSSLNPRLQTPKGTLLKSNSFNTLISKSKVRVVDEVRQKCKGAGEITSLDVKEDPAKMMTKSVSFKSINSGCSNATESKIKMLSAKLSHVQDVKGLKQMKDRNAFERKNLSKLDRPPGSLATTNSNVFTPKVDQKLTPRSENSLAFSASKNRELKTVHSDPKLGALSRSFSNIGRKAAEIPVTSVRTSSTNGMSGISAEQKLSKVSPKDELSSSSSWTAERPSNNATENLQDGLPQSRESSNQGNKMRDGAVSILRPTVTSGQKSITCKRCKEIGHAAEYCTIISSQDSDANVFTTKSVKEGNSKSSKLKAAIEAAMLKKPGIYRKRKETDQSDILFSSNMDVSVEIASSDQASVSTQLKDRVSDRQSHEGEANLGADLSASYKLKNPNTVKQLNSQSTDVVLPCKTGTLESIISSVGMQSQALAGTHVFQKISAIPDHEYIWQGAFDVCRGGKPLETYGGIQAHLSTCASPKVLEVVNKFPHKITFDEVPRLSTWPQLFHDNGAKEDNIALYLFAKDFGSYESYKGLLDNMIKKDLALRGSFDGVELLIFPSTQLPQNSQRWNMLFFLWGVFRARRSNCSDSTKNVMPSWNAPAAASSLSENLCFGEIPMYDSSCDAAVASVAPDKLIMPLPVNPDKKISGLQTNSEKQESRFGSKSLSNFAASNASLCPENRCTSFSQKADTQECRVHAEVKPSTSTAGTSSSFNGATKTQLHVHGDVSHARVSTSGSKVSHVGNEILCDGGTSGTEEMVDVEDSHRDEVKIVMDLNANVNIESPLERDQTLKGINGWQPNNRKRPYLDPLESGTQTSGSSSQTTAEVDGTFADDEVYGKKPKTDSSGQYGCSNMRVKFPLGDTFAPQLATLGSSSLVERSRGKASVDKVNSEGIGTTEKSFFPVDSNCAKDFWVGNKSMAWKEPSSKDEDCSHDGAPNLELALGAETKSSSRGNLPFFVRMVEKNHDWNKPLDKVAEEVEEDGVSASLSLSLSFPFPDKEQTAKPVSKTELLPERHRVNTSLLL</sequence>
<feature type="domain" description="Zinc finger PHD-type" evidence="7">
    <location>
        <begin position="385"/>
        <end position="432"/>
    </location>
</feature>
<organism evidence="8">
    <name type="scientific">Rhizophora mucronata</name>
    <name type="common">Asiatic mangrove</name>
    <dbReference type="NCBI Taxonomy" id="61149"/>
    <lineage>
        <taxon>Eukaryota</taxon>
        <taxon>Viridiplantae</taxon>
        <taxon>Streptophyta</taxon>
        <taxon>Embryophyta</taxon>
        <taxon>Tracheophyta</taxon>
        <taxon>Spermatophyta</taxon>
        <taxon>Magnoliopsida</taxon>
        <taxon>eudicotyledons</taxon>
        <taxon>Gunneridae</taxon>
        <taxon>Pentapetalae</taxon>
        <taxon>rosids</taxon>
        <taxon>fabids</taxon>
        <taxon>Malpighiales</taxon>
        <taxon>Rhizophoraceae</taxon>
        <taxon>Rhizophora</taxon>
    </lineage>
</organism>
<dbReference type="InterPro" id="IPR013083">
    <property type="entry name" value="Znf_RING/FYVE/PHD"/>
</dbReference>
<keyword evidence="1" id="KW-0479">Metal-binding</keyword>
<feature type="region of interest" description="Disordered" evidence="6">
    <location>
        <begin position="713"/>
        <end position="782"/>
    </location>
</feature>
<evidence type="ECO:0000256" key="1">
    <source>
        <dbReference type="ARBA" id="ARBA00022723"/>
    </source>
</evidence>
<evidence type="ECO:0000313" key="8">
    <source>
        <dbReference type="EMBL" id="MBX23737.1"/>
    </source>
</evidence>
<accession>A0A2P2M0I4</accession>
<evidence type="ECO:0000256" key="4">
    <source>
        <dbReference type="ARBA" id="ARBA00023015"/>
    </source>
</evidence>
<feature type="region of interest" description="Disordered" evidence="6">
    <location>
        <begin position="328"/>
        <end position="368"/>
    </location>
</feature>
<dbReference type="SUPFAM" id="SSF57903">
    <property type="entry name" value="FYVE/PHD zinc finger"/>
    <property type="match status" value="1"/>
</dbReference>
<dbReference type="SMART" id="SM00249">
    <property type="entry name" value="PHD"/>
    <property type="match status" value="1"/>
</dbReference>
<dbReference type="Gene3D" id="3.30.40.10">
    <property type="entry name" value="Zinc/RING finger domain, C3HC4 (zinc finger)"/>
    <property type="match status" value="1"/>
</dbReference>
<reference evidence="8" key="1">
    <citation type="submission" date="2018-02" db="EMBL/GenBank/DDBJ databases">
        <title>Rhizophora mucronata_Transcriptome.</title>
        <authorList>
            <person name="Meera S.P."/>
            <person name="Sreeshan A."/>
            <person name="Augustine A."/>
        </authorList>
    </citation>
    <scope>NUCLEOTIDE SEQUENCE</scope>
    <source>
        <tissue evidence="8">Leaf</tissue>
    </source>
</reference>
<dbReference type="GO" id="GO:0008270">
    <property type="term" value="F:zinc ion binding"/>
    <property type="evidence" value="ECO:0007669"/>
    <property type="project" value="UniProtKB-KW"/>
</dbReference>
<feature type="region of interest" description="Disordered" evidence="6">
    <location>
        <begin position="233"/>
        <end position="272"/>
    </location>
</feature>
<feature type="region of interest" description="Disordered" evidence="6">
    <location>
        <begin position="639"/>
        <end position="672"/>
    </location>
</feature>
<dbReference type="GO" id="GO:0140566">
    <property type="term" value="F:histone reader activity"/>
    <property type="evidence" value="ECO:0007669"/>
    <property type="project" value="InterPro"/>
</dbReference>
<feature type="compositionally biased region" description="Polar residues" evidence="6">
    <location>
        <begin position="743"/>
        <end position="761"/>
    </location>
</feature>
<dbReference type="PANTHER" id="PTHR33304">
    <property type="match status" value="1"/>
</dbReference>
<feature type="region of interest" description="Disordered" evidence="6">
    <location>
        <begin position="1166"/>
        <end position="1187"/>
    </location>
</feature>
<feature type="compositionally biased region" description="Polar residues" evidence="6">
    <location>
        <begin position="1226"/>
        <end position="1240"/>
    </location>
</feature>
<dbReference type="PANTHER" id="PTHR33304:SF9">
    <property type="entry name" value="RING_FYVE_PHD ZINC FINGER SUPERFAMILY PROTEIN"/>
    <property type="match status" value="1"/>
</dbReference>
<evidence type="ECO:0000256" key="3">
    <source>
        <dbReference type="ARBA" id="ARBA00022833"/>
    </source>
</evidence>
<dbReference type="Pfam" id="PF23121">
    <property type="entry name" value="SPOC_AIPP2"/>
    <property type="match status" value="1"/>
</dbReference>
<dbReference type="EMBL" id="GGEC01043253">
    <property type="protein sequence ID" value="MBX23737.1"/>
    <property type="molecule type" value="Transcribed_RNA"/>
</dbReference>
<dbReference type="InterPro" id="IPR049914">
    <property type="entry name" value="PHD1-3/5-6"/>
</dbReference>
<keyword evidence="2" id="KW-0863">Zinc-finger</keyword>
<dbReference type="InterPro" id="IPR011011">
    <property type="entry name" value="Znf_FYVE_PHD"/>
</dbReference>
<dbReference type="InterPro" id="IPR001965">
    <property type="entry name" value="Znf_PHD"/>
</dbReference>
<evidence type="ECO:0000256" key="6">
    <source>
        <dbReference type="SAM" id="MobiDB-lite"/>
    </source>
</evidence>
<feature type="region of interest" description="Disordered" evidence="6">
    <location>
        <begin position="1220"/>
        <end position="1240"/>
    </location>
</feature>